<reference evidence="4 5" key="1">
    <citation type="submission" date="2019-06" db="EMBL/GenBank/DDBJ databases">
        <title>Desulfobotulus mexicanus sp. nov., a novel sulfate-reducing bacterium isolated from the sediment of an alkaline crater lake in Mexico.</title>
        <authorList>
            <person name="Hirschler-Rea A."/>
        </authorList>
    </citation>
    <scope>NUCLEOTIDE SEQUENCE [LARGE SCALE GENOMIC DNA]</scope>
    <source>
        <strain evidence="4 5">PAR22N</strain>
    </source>
</reference>
<accession>A0A5Q4VGH0</accession>
<comment type="caution">
    <text evidence="4">The sequence shown here is derived from an EMBL/GenBank/DDBJ whole genome shotgun (WGS) entry which is preliminary data.</text>
</comment>
<dbReference type="EMBL" id="VDMB01000006">
    <property type="protein sequence ID" value="TYT75081.1"/>
    <property type="molecule type" value="Genomic_DNA"/>
</dbReference>
<dbReference type="Proteomes" id="UP000321899">
    <property type="component" value="Unassembled WGS sequence"/>
</dbReference>
<keyword evidence="1" id="KW-0812">Transmembrane</keyword>
<keyword evidence="1" id="KW-0472">Membrane</keyword>
<keyword evidence="5" id="KW-1185">Reference proteome</keyword>
<evidence type="ECO:0000256" key="1">
    <source>
        <dbReference type="SAM" id="Phobius"/>
    </source>
</evidence>
<evidence type="ECO:0000313" key="5">
    <source>
        <dbReference type="Proteomes" id="UP000321899"/>
    </source>
</evidence>
<keyword evidence="1" id="KW-1133">Transmembrane helix</keyword>
<proteinExistence type="predicted"/>
<dbReference type="AlphaFoldDB" id="A0A5Q4VGH0"/>
<protein>
    <recommendedName>
        <fullName evidence="6">Type 4 fimbrial biogenesis protein PilX N-terminal domain-containing protein</fullName>
    </recommendedName>
</protein>
<evidence type="ECO:0000313" key="4">
    <source>
        <dbReference type="EMBL" id="TYT75081.1"/>
    </source>
</evidence>
<feature type="transmembrane region" description="Helical" evidence="1">
    <location>
        <begin position="20"/>
        <end position="38"/>
    </location>
</feature>
<dbReference type="Pfam" id="PF13681">
    <property type="entry name" value="PilX"/>
    <property type="match status" value="1"/>
</dbReference>
<feature type="domain" description="PilX/PilW C-terminal" evidence="2">
    <location>
        <begin position="107"/>
        <end position="165"/>
    </location>
</feature>
<dbReference type="InterPro" id="IPR025746">
    <property type="entry name" value="PilX_N_dom"/>
</dbReference>
<gene>
    <name evidence="4" type="ORF">FIM25_06715</name>
</gene>
<evidence type="ECO:0008006" key="6">
    <source>
        <dbReference type="Google" id="ProtNLM"/>
    </source>
</evidence>
<evidence type="ECO:0000259" key="2">
    <source>
        <dbReference type="Pfam" id="PF13681"/>
    </source>
</evidence>
<feature type="domain" description="Type 4 fimbrial biogenesis protein PilX N-terminal" evidence="3">
    <location>
        <begin position="17"/>
        <end position="66"/>
    </location>
</feature>
<dbReference type="OrthoDB" id="5405962at2"/>
<sequence>MNPMKKQIQSVTENEEGMILITALVLLVVLTLIGISAMQSSTLQERMAGNMEQRDIAFQMAEAGLREAEDIFLSGLLPDFGTEGVYIAGHATLAPPAAWWVGDEDSAEADSGARYVIEFITEISTGSTSSDSMAFAPEIFDAAMYRITSRAESGRAVVMLQTTFQF</sequence>
<name>A0A5Q4VGH0_9BACT</name>
<dbReference type="InterPro" id="IPR025205">
    <property type="entry name" value="PilX/PilW_C"/>
</dbReference>
<dbReference type="Pfam" id="PF14341">
    <property type="entry name" value="PilX_N"/>
    <property type="match status" value="1"/>
</dbReference>
<evidence type="ECO:0000259" key="3">
    <source>
        <dbReference type="Pfam" id="PF14341"/>
    </source>
</evidence>
<organism evidence="4 5">
    <name type="scientific">Desulfobotulus mexicanus</name>
    <dbReference type="NCBI Taxonomy" id="2586642"/>
    <lineage>
        <taxon>Bacteria</taxon>
        <taxon>Pseudomonadati</taxon>
        <taxon>Thermodesulfobacteriota</taxon>
        <taxon>Desulfobacteria</taxon>
        <taxon>Desulfobacterales</taxon>
        <taxon>Desulfobacteraceae</taxon>
        <taxon>Desulfobotulus</taxon>
    </lineage>
</organism>